<evidence type="ECO:0000313" key="3">
    <source>
        <dbReference type="Proteomes" id="UP000564677"/>
    </source>
</evidence>
<sequence>MKVPFAILLAVGLGHAAPALAQSAAPSPLLGSWAVDVERLPMPPEARPKSVTISYADIGGGKWRTSVDIVGKDYENHTAGTYTPDGTPYIVEGSPEADIAAVQLPAPNVLVMVLGKGGIPASTRVYTVAPDGKTMIETAGYIGEGGKPVMRTNYFTRVR</sequence>
<gene>
    <name evidence="2" type="ORF">FHR20_003718</name>
</gene>
<comment type="caution">
    <text evidence="2">The sequence shown here is derived from an EMBL/GenBank/DDBJ whole genome shotgun (WGS) entry which is preliminary data.</text>
</comment>
<proteinExistence type="predicted"/>
<feature type="signal peptide" evidence="1">
    <location>
        <begin position="1"/>
        <end position="21"/>
    </location>
</feature>
<evidence type="ECO:0000313" key="2">
    <source>
        <dbReference type="EMBL" id="NIJ66742.1"/>
    </source>
</evidence>
<evidence type="ECO:0000256" key="1">
    <source>
        <dbReference type="SAM" id="SignalP"/>
    </source>
</evidence>
<keyword evidence="1" id="KW-0732">Signal</keyword>
<dbReference type="EMBL" id="JAASQV010000004">
    <property type="protein sequence ID" value="NIJ66742.1"/>
    <property type="molecule type" value="Genomic_DNA"/>
</dbReference>
<name>A0A7X5V2M1_9SPHN</name>
<dbReference type="RefSeq" id="WP_167301055.1">
    <property type="nucleotide sequence ID" value="NZ_JAASQV010000004.1"/>
</dbReference>
<protein>
    <recommendedName>
        <fullName evidence="4">LuxR family transcriptional regulator</fullName>
    </recommendedName>
</protein>
<evidence type="ECO:0008006" key="4">
    <source>
        <dbReference type="Google" id="ProtNLM"/>
    </source>
</evidence>
<reference evidence="2 3" key="1">
    <citation type="submission" date="2020-03" db="EMBL/GenBank/DDBJ databases">
        <title>Genomic Encyclopedia of Type Strains, Phase IV (KMG-IV): sequencing the most valuable type-strain genomes for metagenomic binning, comparative biology and taxonomic classification.</title>
        <authorList>
            <person name="Goeker M."/>
        </authorList>
    </citation>
    <scope>NUCLEOTIDE SEQUENCE [LARGE SCALE GENOMIC DNA]</scope>
    <source>
        <strain evidence="2 3">DSM 4733</strain>
    </source>
</reference>
<feature type="chain" id="PRO_5031239546" description="LuxR family transcriptional regulator" evidence="1">
    <location>
        <begin position="22"/>
        <end position="159"/>
    </location>
</feature>
<dbReference type="Proteomes" id="UP000564677">
    <property type="component" value="Unassembled WGS sequence"/>
</dbReference>
<organism evidence="2 3">
    <name type="scientific">Sphingomonas leidyi</name>
    <dbReference type="NCBI Taxonomy" id="68569"/>
    <lineage>
        <taxon>Bacteria</taxon>
        <taxon>Pseudomonadati</taxon>
        <taxon>Pseudomonadota</taxon>
        <taxon>Alphaproteobacteria</taxon>
        <taxon>Sphingomonadales</taxon>
        <taxon>Sphingomonadaceae</taxon>
        <taxon>Sphingomonas</taxon>
    </lineage>
</organism>
<accession>A0A7X5V2M1</accession>
<dbReference type="AlphaFoldDB" id="A0A7X5V2M1"/>
<keyword evidence="3" id="KW-1185">Reference proteome</keyword>